<dbReference type="RefSeq" id="WP_275420897.1">
    <property type="nucleotide sequence ID" value="NZ_CP106877.1"/>
</dbReference>
<feature type="transmembrane region" description="Helical" evidence="6">
    <location>
        <begin position="377"/>
        <end position="394"/>
    </location>
</feature>
<feature type="transmembrane region" description="Helical" evidence="6">
    <location>
        <begin position="311"/>
        <end position="330"/>
    </location>
</feature>
<feature type="transmembrane region" description="Helical" evidence="6">
    <location>
        <begin position="174"/>
        <end position="198"/>
    </location>
</feature>
<evidence type="ECO:0000313" key="7">
    <source>
        <dbReference type="EMBL" id="WAA12765.1"/>
    </source>
</evidence>
<gene>
    <name evidence="7" type="ORF">OE105_01060</name>
</gene>
<dbReference type="InterPro" id="IPR002797">
    <property type="entry name" value="Polysacc_synth"/>
</dbReference>
<evidence type="ECO:0000256" key="3">
    <source>
        <dbReference type="ARBA" id="ARBA00022692"/>
    </source>
</evidence>
<feature type="transmembrane region" description="Helical" evidence="6">
    <location>
        <begin position="269"/>
        <end position="290"/>
    </location>
</feature>
<dbReference type="PANTHER" id="PTHR30250:SF24">
    <property type="entry name" value="STAGE V SPORULATION PROTEIN B"/>
    <property type="match status" value="1"/>
</dbReference>
<protein>
    <submittedName>
        <fullName evidence="7">Oligosaccharide flippase family protein</fullName>
    </submittedName>
</protein>
<evidence type="ECO:0000256" key="5">
    <source>
        <dbReference type="ARBA" id="ARBA00023136"/>
    </source>
</evidence>
<organism evidence="7 8">
    <name type="scientific">Fervidibacillus halotolerans</name>
    <dbReference type="NCBI Taxonomy" id="2980027"/>
    <lineage>
        <taxon>Bacteria</taxon>
        <taxon>Bacillati</taxon>
        <taxon>Bacillota</taxon>
        <taxon>Bacilli</taxon>
        <taxon>Bacillales</taxon>
        <taxon>Bacillaceae</taxon>
        <taxon>Fervidibacillus</taxon>
    </lineage>
</organism>
<feature type="transmembrane region" description="Helical" evidence="6">
    <location>
        <begin position="239"/>
        <end position="257"/>
    </location>
</feature>
<keyword evidence="4 6" id="KW-1133">Transmembrane helix</keyword>
<feature type="transmembrane region" description="Helical" evidence="6">
    <location>
        <begin position="41"/>
        <end position="61"/>
    </location>
</feature>
<keyword evidence="8" id="KW-1185">Reference proteome</keyword>
<feature type="transmembrane region" description="Helical" evidence="6">
    <location>
        <begin position="7"/>
        <end position="29"/>
    </location>
</feature>
<feature type="transmembrane region" description="Helical" evidence="6">
    <location>
        <begin position="149"/>
        <end position="168"/>
    </location>
</feature>
<keyword evidence="3 6" id="KW-0812">Transmembrane</keyword>
<evidence type="ECO:0000256" key="2">
    <source>
        <dbReference type="ARBA" id="ARBA00022475"/>
    </source>
</evidence>
<dbReference type="KEGG" id="fhl:OE105_01060"/>
<evidence type="ECO:0000313" key="8">
    <source>
        <dbReference type="Proteomes" id="UP001164726"/>
    </source>
</evidence>
<evidence type="ECO:0000256" key="1">
    <source>
        <dbReference type="ARBA" id="ARBA00004651"/>
    </source>
</evidence>
<dbReference type="GO" id="GO:0005886">
    <property type="term" value="C:plasma membrane"/>
    <property type="evidence" value="ECO:0007669"/>
    <property type="project" value="UniProtKB-SubCell"/>
</dbReference>
<feature type="transmembrane region" description="Helical" evidence="6">
    <location>
        <begin position="350"/>
        <end position="370"/>
    </location>
</feature>
<dbReference type="Proteomes" id="UP001164726">
    <property type="component" value="Chromosome"/>
</dbReference>
<dbReference type="AlphaFoldDB" id="A0A9E8RXH0"/>
<comment type="subcellular location">
    <subcellularLocation>
        <location evidence="1">Cell membrane</location>
        <topology evidence="1">Multi-pass membrane protein</topology>
    </subcellularLocation>
</comment>
<dbReference type="InterPro" id="IPR050833">
    <property type="entry name" value="Poly_Biosynth_Transport"/>
</dbReference>
<proteinExistence type="predicted"/>
<accession>A0A9E8RXH0</accession>
<keyword evidence="2" id="KW-1003">Cell membrane</keyword>
<dbReference type="PANTHER" id="PTHR30250">
    <property type="entry name" value="PST FAMILY PREDICTED COLANIC ACID TRANSPORTER"/>
    <property type="match status" value="1"/>
</dbReference>
<evidence type="ECO:0000256" key="6">
    <source>
        <dbReference type="SAM" id="Phobius"/>
    </source>
</evidence>
<feature type="transmembrane region" description="Helical" evidence="6">
    <location>
        <begin position="81"/>
        <end position="104"/>
    </location>
</feature>
<feature type="transmembrane region" description="Helical" evidence="6">
    <location>
        <begin position="400"/>
        <end position="422"/>
    </location>
</feature>
<evidence type="ECO:0000256" key="4">
    <source>
        <dbReference type="ARBA" id="ARBA00022989"/>
    </source>
</evidence>
<keyword evidence="5 6" id="KW-0472">Membrane</keyword>
<dbReference type="EMBL" id="CP106877">
    <property type="protein sequence ID" value="WAA12765.1"/>
    <property type="molecule type" value="Genomic_DNA"/>
</dbReference>
<feature type="transmembrane region" description="Helical" evidence="6">
    <location>
        <begin position="116"/>
        <end position="137"/>
    </location>
</feature>
<sequence>MGLFIKGVFVLASTAFIGECIEFLINLVLARELGEYGLGQYMTILPFVALIMILSSMELPISISKFIAERERKFHLPLLKLAVKLVVILIIILSILSFFLFTIFDVFTSIHPFANWVVIILIPIVSLSSIARGYFLGVQRMGKIAVANLFRRGLQLFFLVLIFSQLDLSIDQSVLIAICSIVVGELFEFLFLFSAYFFQIRDLKKEIPGKLPKTVLAKSLLTVSLPTTGMRIFHAFSHAVQPILIKFSLVTGGLSFSSATEHFGRLAGVAFPIGFFPAFMAHSIMTALIPSVSKAYAKKDQVQLLMLLKNVIKLTAAYGIPVCIGLYAFPETFTKLFVESKEAADYLRLLWPYFFLHYFSIPLQGFLIGLGLLKDALFHHIWSTCITFFLMYFLGSNPLFLMDGIIIGMNTGAVLLMALHYFTICKKIGVSFTLTRQHPLLSHTRK</sequence>
<name>A0A9E8RXH0_9BACI</name>
<dbReference type="Pfam" id="PF01943">
    <property type="entry name" value="Polysacc_synt"/>
    <property type="match status" value="1"/>
</dbReference>
<reference evidence="7" key="1">
    <citation type="submission" date="2022-09" db="EMBL/GenBank/DDBJ databases">
        <title>Complete Genomes of Fervidibacillus albus and Fervidibacillus halotolerans isolated from tidal flat sediments.</title>
        <authorList>
            <person name="Kwon K.K."/>
            <person name="Yang S.-H."/>
            <person name="Park M.J."/>
            <person name="Oh H.-M."/>
        </authorList>
    </citation>
    <scope>NUCLEOTIDE SEQUENCE</scope>
    <source>
        <strain evidence="7">MEBiC13594</strain>
    </source>
</reference>